<dbReference type="Proteomes" id="UP000193648">
    <property type="component" value="Unassembled WGS sequence"/>
</dbReference>
<feature type="compositionally biased region" description="Low complexity" evidence="6">
    <location>
        <begin position="255"/>
        <end position="265"/>
    </location>
</feature>
<comment type="similarity">
    <text evidence="2">Belongs to the VAMP-associated protein (VAP) (TC 9.B.17) family.</text>
</comment>
<keyword evidence="9" id="KW-1185">Reference proteome</keyword>
<organism evidence="8 9">
    <name type="scientific">Lobosporangium transversale</name>
    <dbReference type="NCBI Taxonomy" id="64571"/>
    <lineage>
        <taxon>Eukaryota</taxon>
        <taxon>Fungi</taxon>
        <taxon>Fungi incertae sedis</taxon>
        <taxon>Mucoromycota</taxon>
        <taxon>Mortierellomycotina</taxon>
        <taxon>Mortierellomycetes</taxon>
        <taxon>Mortierellales</taxon>
        <taxon>Mortierellaceae</taxon>
        <taxon>Lobosporangium</taxon>
    </lineage>
</organism>
<reference evidence="8 9" key="1">
    <citation type="submission" date="2016-07" db="EMBL/GenBank/DDBJ databases">
        <title>Pervasive Adenine N6-methylation of Active Genes in Fungi.</title>
        <authorList>
            <consortium name="DOE Joint Genome Institute"/>
            <person name="Mondo S.J."/>
            <person name="Dannebaum R.O."/>
            <person name="Kuo R.C."/>
            <person name="Labutti K."/>
            <person name="Haridas S."/>
            <person name="Kuo A."/>
            <person name="Salamov A."/>
            <person name="Ahrendt S.R."/>
            <person name="Lipzen A."/>
            <person name="Sullivan W."/>
            <person name="Andreopoulos W.B."/>
            <person name="Clum A."/>
            <person name="Lindquist E."/>
            <person name="Daum C."/>
            <person name="Ramamoorthy G.K."/>
            <person name="Gryganskyi A."/>
            <person name="Culley D."/>
            <person name="Magnuson J.K."/>
            <person name="James T.Y."/>
            <person name="O'Malley M.A."/>
            <person name="Stajich J.E."/>
            <person name="Spatafora J.W."/>
            <person name="Visel A."/>
            <person name="Grigoriev I.V."/>
        </authorList>
    </citation>
    <scope>NUCLEOTIDE SEQUENCE [LARGE SCALE GENOMIC DNA]</scope>
    <source>
        <strain evidence="8 9">NRRL 3116</strain>
    </source>
</reference>
<evidence type="ECO:0000313" key="8">
    <source>
        <dbReference type="EMBL" id="ORZ16122.1"/>
    </source>
</evidence>
<evidence type="ECO:0000256" key="4">
    <source>
        <dbReference type="ARBA" id="ARBA00022989"/>
    </source>
</evidence>
<dbReference type="GO" id="GO:0005886">
    <property type="term" value="C:plasma membrane"/>
    <property type="evidence" value="ECO:0007669"/>
    <property type="project" value="TreeGrafter"/>
</dbReference>
<dbReference type="GO" id="GO:0061817">
    <property type="term" value="P:endoplasmic reticulum-plasma membrane tethering"/>
    <property type="evidence" value="ECO:0007669"/>
    <property type="project" value="TreeGrafter"/>
</dbReference>
<protein>
    <submittedName>
        <fullName evidence="8">PapD-like protein</fullName>
    </submittedName>
</protein>
<keyword evidence="3" id="KW-0812">Transmembrane</keyword>
<dbReference type="RefSeq" id="XP_021881469.1">
    <property type="nucleotide sequence ID" value="XM_022024177.1"/>
</dbReference>
<dbReference type="OrthoDB" id="75724at2759"/>
<dbReference type="InterPro" id="IPR013783">
    <property type="entry name" value="Ig-like_fold"/>
</dbReference>
<evidence type="ECO:0000256" key="6">
    <source>
        <dbReference type="SAM" id="MobiDB-lite"/>
    </source>
</evidence>
<dbReference type="AlphaFoldDB" id="A0A1Y2GPL3"/>
<keyword evidence="4" id="KW-1133">Transmembrane helix</keyword>
<dbReference type="PANTHER" id="PTHR10809:SF6">
    <property type="entry name" value="AT11025P-RELATED"/>
    <property type="match status" value="1"/>
</dbReference>
<dbReference type="EMBL" id="MCFF01000018">
    <property type="protein sequence ID" value="ORZ16122.1"/>
    <property type="molecule type" value="Genomic_DNA"/>
</dbReference>
<feature type="region of interest" description="Disordered" evidence="6">
    <location>
        <begin position="156"/>
        <end position="212"/>
    </location>
</feature>
<dbReference type="PROSITE" id="PS50202">
    <property type="entry name" value="MSP"/>
    <property type="match status" value="1"/>
</dbReference>
<evidence type="ECO:0000313" key="9">
    <source>
        <dbReference type="Proteomes" id="UP000193648"/>
    </source>
</evidence>
<dbReference type="GO" id="GO:0090158">
    <property type="term" value="P:endoplasmic reticulum membrane organization"/>
    <property type="evidence" value="ECO:0007669"/>
    <property type="project" value="TreeGrafter"/>
</dbReference>
<dbReference type="InterPro" id="IPR016763">
    <property type="entry name" value="VAP"/>
</dbReference>
<evidence type="ECO:0000256" key="2">
    <source>
        <dbReference type="ARBA" id="ARBA00008932"/>
    </source>
</evidence>
<gene>
    <name evidence="8" type="ORF">BCR41DRAFT_353570</name>
</gene>
<dbReference type="InterPro" id="IPR000535">
    <property type="entry name" value="MSP_dom"/>
</dbReference>
<dbReference type="Pfam" id="PF00635">
    <property type="entry name" value="Motile_Sperm"/>
    <property type="match status" value="1"/>
</dbReference>
<dbReference type="Gene3D" id="2.60.40.10">
    <property type="entry name" value="Immunoglobulins"/>
    <property type="match status" value="1"/>
</dbReference>
<comment type="caution">
    <text evidence="8">The sequence shown here is derived from an EMBL/GenBank/DDBJ whole genome shotgun (WGS) entry which is preliminary data.</text>
</comment>
<accession>A0A1Y2GPL3</accession>
<dbReference type="InParanoid" id="A0A1Y2GPL3"/>
<feature type="compositionally biased region" description="Low complexity" evidence="6">
    <location>
        <begin position="168"/>
        <end position="185"/>
    </location>
</feature>
<evidence type="ECO:0000256" key="1">
    <source>
        <dbReference type="ARBA" id="ARBA00004211"/>
    </source>
</evidence>
<evidence type="ECO:0000256" key="3">
    <source>
        <dbReference type="ARBA" id="ARBA00022692"/>
    </source>
</evidence>
<dbReference type="GO" id="GO:0005789">
    <property type="term" value="C:endoplasmic reticulum membrane"/>
    <property type="evidence" value="ECO:0007669"/>
    <property type="project" value="InterPro"/>
</dbReference>
<evidence type="ECO:0000256" key="5">
    <source>
        <dbReference type="ARBA" id="ARBA00023136"/>
    </source>
</evidence>
<sequence length="404" mass="43033">MASTGVTTNSANVTINAAGASTPTSTTSSASSTYDQAPGLLRISPQIFQFTASKISSGLVSKLKIKNLMQIHVGYKFKTNALMRYSVKPTLGVLAPGQSVEVFVRCESWINPQDRFLLQSVALDEHESRLLDASSWKDLDRRRIIETFIQCSSSSTLSMRDPQDDIGTLSSSSNTSSTTSSHATSNVTMTPSIQSEKARQQRAYLQRNGQTPIPTAAYVHAAGRKMSTGSTTSSTTSSPGSYPILNSSPKGGIPSSNSRNYNNSSEKMGLANSATVLISGSATYMTAKLSNAKQTIKTLTRFLAVRQYTKMQVFTVSVICLLLGLLLPLEKIVFFASGNSGSLFGSSGGSITTTTTITATSTSNDGADNAQFQNSLIGHRKAPIFTKSTAESLSSPSLFNDQPM</sequence>
<dbReference type="PANTHER" id="PTHR10809">
    <property type="entry name" value="VESICLE-ASSOCIATED MEMBRANE PROTEIN-ASSOCIATED PROTEIN"/>
    <property type="match status" value="1"/>
</dbReference>
<feature type="compositionally biased region" description="Low complexity" evidence="6">
    <location>
        <begin position="227"/>
        <end position="241"/>
    </location>
</feature>
<dbReference type="GeneID" id="33566021"/>
<feature type="domain" description="MSP" evidence="7">
    <location>
        <begin position="40"/>
        <end position="154"/>
    </location>
</feature>
<name>A0A1Y2GPL3_9FUNG</name>
<dbReference type="SUPFAM" id="SSF49354">
    <property type="entry name" value="PapD-like"/>
    <property type="match status" value="1"/>
</dbReference>
<dbReference type="InterPro" id="IPR008962">
    <property type="entry name" value="PapD-like_sf"/>
</dbReference>
<dbReference type="STRING" id="64571.A0A1Y2GPL3"/>
<proteinExistence type="inferred from homology"/>
<comment type="subcellular location">
    <subcellularLocation>
        <location evidence="1">Membrane</location>
        <topology evidence="1">Single-pass type IV membrane protein</topology>
    </subcellularLocation>
</comment>
<feature type="compositionally biased region" description="Polar residues" evidence="6">
    <location>
        <begin position="186"/>
        <end position="195"/>
    </location>
</feature>
<keyword evidence="5" id="KW-0472">Membrane</keyword>
<feature type="region of interest" description="Disordered" evidence="6">
    <location>
        <begin position="224"/>
        <end position="266"/>
    </location>
</feature>
<evidence type="ECO:0000259" key="7">
    <source>
        <dbReference type="PROSITE" id="PS50202"/>
    </source>
</evidence>